<dbReference type="AlphaFoldDB" id="A0A409XUQ4"/>
<keyword evidence="4" id="KW-1185">Reference proteome</keyword>
<evidence type="ECO:0000259" key="2">
    <source>
        <dbReference type="Pfam" id="PF24883"/>
    </source>
</evidence>
<comment type="caution">
    <text evidence="3">The sequence shown here is derived from an EMBL/GenBank/DDBJ whole genome shotgun (WGS) entry which is preliminary data.</text>
</comment>
<dbReference type="PANTHER" id="PTHR10039:SF16">
    <property type="entry name" value="GPI INOSITOL-DEACYLASE"/>
    <property type="match status" value="1"/>
</dbReference>
<dbReference type="OrthoDB" id="7464126at2759"/>
<dbReference type="Gene3D" id="3.40.50.300">
    <property type="entry name" value="P-loop containing nucleotide triphosphate hydrolases"/>
    <property type="match status" value="1"/>
</dbReference>
<dbReference type="Proteomes" id="UP000283269">
    <property type="component" value="Unassembled WGS sequence"/>
</dbReference>
<feature type="non-terminal residue" evidence="3">
    <location>
        <position position="646"/>
    </location>
</feature>
<dbReference type="InterPro" id="IPR027417">
    <property type="entry name" value="P-loop_NTPase"/>
</dbReference>
<dbReference type="InParanoid" id="A0A409XUQ4"/>
<reference evidence="3 4" key="1">
    <citation type="journal article" date="2018" name="Evol. Lett.">
        <title>Horizontal gene cluster transfer increased hallucinogenic mushroom diversity.</title>
        <authorList>
            <person name="Reynolds H.T."/>
            <person name="Vijayakumar V."/>
            <person name="Gluck-Thaler E."/>
            <person name="Korotkin H.B."/>
            <person name="Matheny P.B."/>
            <person name="Slot J.C."/>
        </authorList>
    </citation>
    <scope>NUCLEOTIDE SEQUENCE [LARGE SCALE GENOMIC DNA]</scope>
    <source>
        <strain evidence="3 4">2631</strain>
    </source>
</reference>
<dbReference type="EMBL" id="NHYD01000339">
    <property type="protein sequence ID" value="PPQ94460.1"/>
    <property type="molecule type" value="Genomic_DNA"/>
</dbReference>
<dbReference type="STRING" id="93625.A0A409XUQ4"/>
<feature type="domain" description="Nephrocystin 3-like N-terminal" evidence="2">
    <location>
        <begin position="392"/>
        <end position="535"/>
    </location>
</feature>
<evidence type="ECO:0000313" key="4">
    <source>
        <dbReference type="Proteomes" id="UP000283269"/>
    </source>
</evidence>
<accession>A0A409XUQ4</accession>
<protein>
    <recommendedName>
        <fullName evidence="2">Nephrocystin 3-like N-terminal domain-containing protein</fullName>
    </recommendedName>
</protein>
<sequence length="646" mass="73260">MSPDNPLNPLSATLGNVEVEGTLKGRKRSRFYVQLDVDDQKAVISTKIKRSASGLRWEWTSGNEILFAPSSKIEITIYQYHKFISDKCVGRLGRTQVVDMIANDACFDLTNENGLVVPLRMKIALSPAPKSDDDIENLLKEVDNSASKLKKREGVLSTASSIGQALRSIKAIMDNFSQVHPVLNASWVVVSGVYKILQDMDVQDEVIRELANTLREMLGTAAAVPDLPQIPSTDSVIDEISRQSLQVASLIHEYTKLSFLKRTVKIQVSDDLKSRILQCQTKCISLPDRLALRIGINTHAQTKQIGQNVGIIIQTLNIIKDDALATKICKWLSASDSSRNLNEADENHQDGTCLWFFEEEQFLRWQDTSGLLWIKGKRKLEVVKPFYALTIDSKYLWLHGLMNCFCSSSVTKTLSEKEPHFVVVYFFFDGRDSQNALQLHENFIRSLIIQFSHHYGGLPGTLENLYKHCGDHHQPSVSQLQKIVQDILDQFSHAYIIIDALDECTDRAKTLDWISRLVENSNQSVTNIHILVTSRPEQDIENKFNQLSLAVIDISEATRQDIADVLNVQMDLKFRKYSQESQNEIKTQLNERADGSQDIADVLNVQMDLKFRKYSQESQNEIKTQLNERADGSFRWMALQLQELAK</sequence>
<dbReference type="Pfam" id="PF24883">
    <property type="entry name" value="NPHP3_N"/>
    <property type="match status" value="1"/>
</dbReference>
<evidence type="ECO:0000256" key="1">
    <source>
        <dbReference type="ARBA" id="ARBA00022737"/>
    </source>
</evidence>
<keyword evidence="1" id="KW-0677">Repeat</keyword>
<dbReference type="InterPro" id="IPR056884">
    <property type="entry name" value="NPHP3-like_N"/>
</dbReference>
<dbReference type="PANTHER" id="PTHR10039">
    <property type="entry name" value="AMELOGENIN"/>
    <property type="match status" value="1"/>
</dbReference>
<gene>
    <name evidence="3" type="ORF">CVT25_000852</name>
</gene>
<proteinExistence type="predicted"/>
<organism evidence="3 4">
    <name type="scientific">Psilocybe cyanescens</name>
    <dbReference type="NCBI Taxonomy" id="93625"/>
    <lineage>
        <taxon>Eukaryota</taxon>
        <taxon>Fungi</taxon>
        <taxon>Dikarya</taxon>
        <taxon>Basidiomycota</taxon>
        <taxon>Agaricomycotina</taxon>
        <taxon>Agaricomycetes</taxon>
        <taxon>Agaricomycetidae</taxon>
        <taxon>Agaricales</taxon>
        <taxon>Agaricineae</taxon>
        <taxon>Strophariaceae</taxon>
        <taxon>Psilocybe</taxon>
    </lineage>
</organism>
<name>A0A409XUQ4_PSICY</name>
<evidence type="ECO:0000313" key="3">
    <source>
        <dbReference type="EMBL" id="PPQ94460.1"/>
    </source>
</evidence>